<reference evidence="3" key="1">
    <citation type="journal article" date="2014" name="Int. J. Syst. Evol. Microbiol.">
        <title>Complete genome sequence of Corynebacterium casei LMG S-19264T (=DSM 44701T), isolated from a smear-ripened cheese.</title>
        <authorList>
            <consortium name="US DOE Joint Genome Institute (JGI-PGF)"/>
            <person name="Walter F."/>
            <person name="Albersmeier A."/>
            <person name="Kalinowski J."/>
            <person name="Ruckert C."/>
        </authorList>
    </citation>
    <scope>NUCLEOTIDE SEQUENCE</scope>
    <source>
        <strain evidence="3">CGMCC 1.15519</strain>
    </source>
</reference>
<feature type="signal peptide" evidence="2">
    <location>
        <begin position="1"/>
        <end position="26"/>
    </location>
</feature>
<dbReference type="RefSeq" id="WP_188761582.1">
    <property type="nucleotide sequence ID" value="NZ_BMJM01000002.1"/>
</dbReference>
<dbReference type="Proteomes" id="UP000635071">
    <property type="component" value="Unassembled WGS sequence"/>
</dbReference>
<reference evidence="3" key="2">
    <citation type="submission" date="2020-09" db="EMBL/GenBank/DDBJ databases">
        <authorList>
            <person name="Sun Q."/>
            <person name="Zhou Y."/>
        </authorList>
    </citation>
    <scope>NUCLEOTIDE SEQUENCE</scope>
    <source>
        <strain evidence="3">CGMCC 1.15519</strain>
    </source>
</reference>
<feature type="chain" id="PRO_5038008574" description="Peptidyl-prolyl cis-trans isomerase, EpsD family" evidence="2">
    <location>
        <begin position="27"/>
        <end position="326"/>
    </location>
</feature>
<protein>
    <recommendedName>
        <fullName evidence="5">Peptidyl-prolyl cis-trans isomerase, EpsD family</fullName>
    </recommendedName>
</protein>
<keyword evidence="2" id="KW-0732">Signal</keyword>
<dbReference type="AlphaFoldDB" id="A0A916ZLL7"/>
<comment type="caution">
    <text evidence="3">The sequence shown here is derived from an EMBL/GenBank/DDBJ whole genome shotgun (WGS) entry which is preliminary data.</text>
</comment>
<evidence type="ECO:0000256" key="1">
    <source>
        <dbReference type="SAM" id="MobiDB-lite"/>
    </source>
</evidence>
<dbReference type="InterPro" id="IPR027304">
    <property type="entry name" value="Trigger_fact/SurA_dom_sf"/>
</dbReference>
<dbReference type="EMBL" id="BMJM01000002">
    <property type="protein sequence ID" value="GGE03519.1"/>
    <property type="molecule type" value="Genomic_DNA"/>
</dbReference>
<name>A0A916ZLL7_9SPHN</name>
<dbReference type="SUPFAM" id="SSF109998">
    <property type="entry name" value="Triger factor/SurA peptide-binding domain-like"/>
    <property type="match status" value="1"/>
</dbReference>
<accession>A0A916ZLL7</accession>
<feature type="region of interest" description="Disordered" evidence="1">
    <location>
        <begin position="291"/>
        <end position="326"/>
    </location>
</feature>
<evidence type="ECO:0000313" key="3">
    <source>
        <dbReference type="EMBL" id="GGE03519.1"/>
    </source>
</evidence>
<dbReference type="PROSITE" id="PS51257">
    <property type="entry name" value="PROKAR_LIPOPROTEIN"/>
    <property type="match status" value="1"/>
</dbReference>
<gene>
    <name evidence="3" type="ORF">GCM10011529_07500</name>
</gene>
<evidence type="ECO:0000313" key="4">
    <source>
        <dbReference type="Proteomes" id="UP000635071"/>
    </source>
</evidence>
<evidence type="ECO:0008006" key="5">
    <source>
        <dbReference type="Google" id="ProtNLM"/>
    </source>
</evidence>
<organism evidence="3 4">
    <name type="scientific">Sandarakinorhabdus glacialis</name>
    <dbReference type="NCBI Taxonomy" id="1614636"/>
    <lineage>
        <taxon>Bacteria</taxon>
        <taxon>Pseudomonadati</taxon>
        <taxon>Pseudomonadota</taxon>
        <taxon>Alphaproteobacteria</taxon>
        <taxon>Sphingomonadales</taxon>
        <taxon>Sphingosinicellaceae</taxon>
        <taxon>Sandarakinorhabdus</taxon>
    </lineage>
</organism>
<sequence>MALARVSLLASAAVALLALSACNKSAKLPEGQVVATVDGTDVTIHELNAEIAMIPNKGANAPRKLVESVALARVVERKMLAKEATKLALDKNPQFLLARTRTDEGLLVQALQSDIQRKVSPTTREAAQKFVAENPQVFGDRKIFTLDQIQFLRPANIDQLPFKDAKTMAEVEDILVNANLEYRRAPQQLDSLTVAPALTNQIVKLSSNPNAEPFMFADQPAGAPVPVIYVNHVTNTKTQPFTGERAIAYAQNVLQRQEIQKRLASELKKWQDAYKSKIVYAKGYAAPDLTAPGAKPAASGAAPATPAAATPTSATPTAATPAPVAN</sequence>
<evidence type="ECO:0000256" key="2">
    <source>
        <dbReference type="SAM" id="SignalP"/>
    </source>
</evidence>
<keyword evidence="4" id="KW-1185">Reference proteome</keyword>
<proteinExistence type="predicted"/>